<reference evidence="4" key="1">
    <citation type="submission" date="2023-07" db="EMBL/GenBank/DDBJ databases">
        <title>30 novel species of actinomycetes from the DSMZ collection.</title>
        <authorList>
            <person name="Nouioui I."/>
        </authorList>
    </citation>
    <scope>NUCLEOTIDE SEQUENCE [LARGE SCALE GENOMIC DNA]</scope>
    <source>
        <strain evidence="4">DSM 44917</strain>
    </source>
</reference>
<proteinExistence type="predicted"/>
<dbReference type="Proteomes" id="UP001183388">
    <property type="component" value="Unassembled WGS sequence"/>
</dbReference>
<evidence type="ECO:0000313" key="4">
    <source>
        <dbReference type="Proteomes" id="UP001183388"/>
    </source>
</evidence>
<evidence type="ECO:0000256" key="1">
    <source>
        <dbReference type="SAM" id="MobiDB-lite"/>
    </source>
</evidence>
<keyword evidence="4" id="KW-1185">Reference proteome</keyword>
<accession>A0ABU2L3L1</accession>
<dbReference type="InterPro" id="IPR025475">
    <property type="entry name" value="DUF4326"/>
</dbReference>
<gene>
    <name evidence="3" type="ORF">RM780_04160</name>
</gene>
<dbReference type="Pfam" id="PF14216">
    <property type="entry name" value="DUF4326"/>
    <property type="match status" value="1"/>
</dbReference>
<feature type="compositionally biased region" description="Basic residues" evidence="1">
    <location>
        <begin position="1"/>
        <end position="12"/>
    </location>
</feature>
<comment type="caution">
    <text evidence="3">The sequence shown here is derived from an EMBL/GenBank/DDBJ whole genome shotgun (WGS) entry which is preliminary data.</text>
</comment>
<dbReference type="EMBL" id="JAVREN010000004">
    <property type="protein sequence ID" value="MDT0306156.1"/>
    <property type="molecule type" value="Genomic_DNA"/>
</dbReference>
<feature type="region of interest" description="Disordered" evidence="1">
    <location>
        <begin position="1"/>
        <end position="27"/>
    </location>
</feature>
<evidence type="ECO:0000313" key="3">
    <source>
        <dbReference type="EMBL" id="MDT0306156.1"/>
    </source>
</evidence>
<sequence>MTAPRRVQRTRRAGQPGMPPGARYVGRGTRWGNPSRVVYRKDSGGWHVETDHGSGVGTWPDPAGARRFATEAYRAWIRQPEQADLRAAARAELAGRDLACWCPLPAPGVPDHCHAAVLLQISNSPAEVA</sequence>
<protein>
    <submittedName>
        <fullName evidence="3">DUF4326 domain-containing protein</fullName>
    </submittedName>
</protein>
<evidence type="ECO:0000259" key="2">
    <source>
        <dbReference type="Pfam" id="PF14216"/>
    </source>
</evidence>
<name>A0ABU2L3L1_9ACTN</name>
<dbReference type="RefSeq" id="WP_311629076.1">
    <property type="nucleotide sequence ID" value="NZ_JAVREN010000004.1"/>
</dbReference>
<feature type="domain" description="DUF4326" evidence="2">
    <location>
        <begin position="17"/>
        <end position="120"/>
    </location>
</feature>
<organism evidence="3 4">
    <name type="scientific">Streptomyces boetiae</name>
    <dbReference type="NCBI Taxonomy" id="3075541"/>
    <lineage>
        <taxon>Bacteria</taxon>
        <taxon>Bacillati</taxon>
        <taxon>Actinomycetota</taxon>
        <taxon>Actinomycetes</taxon>
        <taxon>Kitasatosporales</taxon>
        <taxon>Streptomycetaceae</taxon>
        <taxon>Streptomyces</taxon>
    </lineage>
</organism>